<sequence>MFAVPGWSVSADALKVQIDPNAAKPANDSKPAETNSTDKKSRKRKRGHGSSKGVEVTEENLGDLWRKHIEKESLDHEPERETLKQKKKRKREKEGTLDESLEVNGGIFEGFSEGNGSSELKKEGAPAKKKKKKQKKEKESSSPVVQTNGQAKDPHDFEAGKAKYEQRKAEAAKRHEQKALFQANGTLPPTRPKPTTNPFPKTTTLISKKPPKALEPSITAHQELHHIKSIAPPITKAKGPSKPPTLPKISKPSAPPPRTTNLTPLQQRMAAKLISARFRHLNQTLYTSPSDEAMQLFTDSPQAYTSYHAGFRAQVAVWPQNPVEGFIENVKTRGRTSVPSQKKMWREMKKGKKEREQPDEGPAANDDAIGRLEPLPRTNGTCTLADLGCGDARLAASLDSLRKSLNLNLLSFDLAKGDTPNAKLITVADTSNLSSVGVRDGSVDIAICCLSLMGTNWVTVVDECSRIVRGGGEVWVAEIKSRFARTGRAKKKGDGIGKKKKQKKDAADDEDDEELVALEEVEDGKGPKYETDVSAFVEVFRKRGFNLKGEPDMDNKIFVRMRFVKALRSENEKGGAVKFGDGFRGKQAKKKFLEDEGVEVDESKVLKPCVYKIR</sequence>
<keyword evidence="7 8" id="KW-0539">Nucleus</keyword>
<keyword evidence="6 8" id="KW-0949">S-adenosyl-L-methionine</keyword>
<keyword evidence="5 8" id="KW-0808">Transferase</keyword>
<dbReference type="EC" id="2.1.1.-" evidence="8"/>
<dbReference type="InterPro" id="IPR042036">
    <property type="entry name" value="RRP8_N"/>
</dbReference>
<dbReference type="Gene3D" id="1.10.10.2150">
    <property type="entry name" value="Ribosomal RNA-processing protein 8, N-terminal domain"/>
    <property type="match status" value="1"/>
</dbReference>
<proteinExistence type="inferred from homology"/>
<organism evidence="10 11">
    <name type="scientific">Lepraria finkii</name>
    <dbReference type="NCBI Taxonomy" id="1340010"/>
    <lineage>
        <taxon>Eukaryota</taxon>
        <taxon>Fungi</taxon>
        <taxon>Dikarya</taxon>
        <taxon>Ascomycota</taxon>
        <taxon>Pezizomycotina</taxon>
        <taxon>Lecanoromycetes</taxon>
        <taxon>OSLEUM clade</taxon>
        <taxon>Lecanoromycetidae</taxon>
        <taxon>Lecanorales</taxon>
        <taxon>Lecanorineae</taxon>
        <taxon>Stereocaulaceae</taxon>
        <taxon>Lepraria</taxon>
    </lineage>
</organism>
<comment type="similarity">
    <text evidence="2 8">Belongs to the methyltransferase superfamily. RRP8 family.</text>
</comment>
<dbReference type="EMBL" id="JBHFEH010000027">
    <property type="protein sequence ID" value="KAL2052398.1"/>
    <property type="molecule type" value="Genomic_DNA"/>
</dbReference>
<evidence type="ECO:0000256" key="1">
    <source>
        <dbReference type="ARBA" id="ARBA00004604"/>
    </source>
</evidence>
<reference evidence="10 11" key="1">
    <citation type="submission" date="2024-09" db="EMBL/GenBank/DDBJ databases">
        <title>Rethinking Asexuality: The Enigmatic Case of Functional Sexual Genes in Lepraria (Stereocaulaceae).</title>
        <authorList>
            <person name="Doellman M."/>
            <person name="Sun Y."/>
            <person name="Barcenas-Pena A."/>
            <person name="Lumbsch H.T."/>
            <person name="Grewe F."/>
        </authorList>
    </citation>
    <scope>NUCLEOTIDE SEQUENCE [LARGE SCALE GENOMIC DNA]</scope>
    <source>
        <strain evidence="10 11">Grewe 0041</strain>
    </source>
</reference>
<dbReference type="InterPro" id="IPR029063">
    <property type="entry name" value="SAM-dependent_MTases_sf"/>
</dbReference>
<feature type="region of interest" description="Disordered" evidence="9">
    <location>
        <begin position="233"/>
        <end position="262"/>
    </location>
</feature>
<evidence type="ECO:0000313" key="11">
    <source>
        <dbReference type="Proteomes" id="UP001590951"/>
    </source>
</evidence>
<evidence type="ECO:0000256" key="2">
    <source>
        <dbReference type="ARBA" id="ARBA00006301"/>
    </source>
</evidence>
<dbReference type="PANTHER" id="PTHR12787:SF0">
    <property type="entry name" value="RIBOSOMAL RNA-PROCESSING PROTEIN 8"/>
    <property type="match status" value="1"/>
</dbReference>
<dbReference type="InterPro" id="IPR007823">
    <property type="entry name" value="RRP8"/>
</dbReference>
<dbReference type="Proteomes" id="UP001590951">
    <property type="component" value="Unassembled WGS sequence"/>
</dbReference>
<comment type="caution">
    <text evidence="10">The sequence shown here is derived from an EMBL/GenBank/DDBJ whole genome shotgun (WGS) entry which is preliminary data.</text>
</comment>
<dbReference type="Pfam" id="PF05148">
    <property type="entry name" value="Methyltransf_8"/>
    <property type="match status" value="1"/>
</dbReference>
<dbReference type="SUPFAM" id="SSF53335">
    <property type="entry name" value="S-adenosyl-L-methionine-dependent methyltransferases"/>
    <property type="match status" value="1"/>
</dbReference>
<evidence type="ECO:0000256" key="5">
    <source>
        <dbReference type="ARBA" id="ARBA00022679"/>
    </source>
</evidence>
<keyword evidence="11" id="KW-1185">Reference proteome</keyword>
<feature type="region of interest" description="Disordered" evidence="9">
    <location>
        <begin position="18"/>
        <end position="212"/>
    </location>
</feature>
<feature type="region of interest" description="Disordered" evidence="9">
    <location>
        <begin position="490"/>
        <end position="512"/>
    </location>
</feature>
<comment type="function">
    <text evidence="8">S-adenosyl-L-methionine-dependent methyltransferase that specifically methylates the N(1) position of adenine in helix 25.1 in 25S rRNA. Required both for ribosomal 40S and 60S subunits biogenesis. Required for efficient pre-rRNA cleavage at site A2.</text>
</comment>
<evidence type="ECO:0000313" key="10">
    <source>
        <dbReference type="EMBL" id="KAL2052398.1"/>
    </source>
</evidence>
<evidence type="ECO:0000256" key="6">
    <source>
        <dbReference type="ARBA" id="ARBA00022691"/>
    </source>
</evidence>
<evidence type="ECO:0000256" key="3">
    <source>
        <dbReference type="ARBA" id="ARBA00022552"/>
    </source>
</evidence>
<feature type="compositionally biased region" description="Basic and acidic residues" evidence="9">
    <location>
        <begin position="64"/>
        <end position="84"/>
    </location>
</feature>
<dbReference type="PANTHER" id="PTHR12787">
    <property type="entry name" value="RIBOSOMAL RNA-PROCESSING PROTEIN 8"/>
    <property type="match status" value="1"/>
</dbReference>
<protein>
    <recommendedName>
        <fullName evidence="8">Ribosomal RNA-processing protein 8</fullName>
        <ecNumber evidence="8">2.1.1.-</ecNumber>
    </recommendedName>
</protein>
<evidence type="ECO:0000256" key="4">
    <source>
        <dbReference type="ARBA" id="ARBA00022603"/>
    </source>
</evidence>
<feature type="compositionally biased region" description="Polar residues" evidence="9">
    <location>
        <begin position="141"/>
        <end position="150"/>
    </location>
</feature>
<evidence type="ECO:0000256" key="7">
    <source>
        <dbReference type="ARBA" id="ARBA00023242"/>
    </source>
</evidence>
<accession>A0ABR4B4R7</accession>
<gene>
    <name evidence="10" type="ORF">ABVK25_007270</name>
</gene>
<feature type="compositionally biased region" description="Basic and acidic residues" evidence="9">
    <location>
        <begin position="344"/>
        <end position="358"/>
    </location>
</feature>
<keyword evidence="4 8" id="KW-0489">Methyltransferase</keyword>
<comment type="subcellular location">
    <subcellularLocation>
        <location evidence="1 8">Nucleus</location>
        <location evidence="1 8">Nucleolus</location>
    </subcellularLocation>
</comment>
<keyword evidence="3 8" id="KW-0698">rRNA processing</keyword>
<feature type="region of interest" description="Disordered" evidence="9">
    <location>
        <begin position="334"/>
        <end position="373"/>
    </location>
</feature>
<feature type="compositionally biased region" description="Basic and acidic residues" evidence="9">
    <location>
        <begin position="152"/>
        <end position="178"/>
    </location>
</feature>
<evidence type="ECO:0000256" key="8">
    <source>
        <dbReference type="RuleBase" id="RU365074"/>
    </source>
</evidence>
<dbReference type="Gene3D" id="3.40.50.150">
    <property type="entry name" value="Vaccinia Virus protein VP39"/>
    <property type="match status" value="1"/>
</dbReference>
<feature type="compositionally biased region" description="Basic residues" evidence="9">
    <location>
        <begin position="40"/>
        <end position="49"/>
    </location>
</feature>
<name>A0ABR4B4R7_9LECA</name>
<evidence type="ECO:0000256" key="9">
    <source>
        <dbReference type="SAM" id="MobiDB-lite"/>
    </source>
</evidence>